<dbReference type="EC" id="2.6.1.-" evidence="6"/>
<dbReference type="InterPro" id="IPR015422">
    <property type="entry name" value="PyrdxlP-dep_Trfase_small"/>
</dbReference>
<evidence type="ECO:0000256" key="2">
    <source>
        <dbReference type="ARBA" id="ARBA00007441"/>
    </source>
</evidence>
<dbReference type="EMBL" id="JAFBDZ010000005">
    <property type="protein sequence ID" value="MBM7587739.1"/>
    <property type="molecule type" value="Genomic_DNA"/>
</dbReference>
<keyword evidence="5" id="KW-0663">Pyridoxal phosphate</keyword>
<evidence type="ECO:0000256" key="5">
    <source>
        <dbReference type="ARBA" id="ARBA00022898"/>
    </source>
</evidence>
<evidence type="ECO:0000259" key="7">
    <source>
        <dbReference type="Pfam" id="PF00155"/>
    </source>
</evidence>
<dbReference type="InterPro" id="IPR015424">
    <property type="entry name" value="PyrdxlP-dep_Trfase"/>
</dbReference>
<dbReference type="Pfam" id="PF00155">
    <property type="entry name" value="Aminotran_1_2"/>
    <property type="match status" value="1"/>
</dbReference>
<feature type="domain" description="Aminotransferase class I/classII large" evidence="7">
    <location>
        <begin position="29"/>
        <end position="377"/>
    </location>
</feature>
<dbReference type="Proteomes" id="UP001646157">
    <property type="component" value="Unassembled WGS sequence"/>
</dbReference>
<comment type="cofactor">
    <cofactor evidence="1 6">
        <name>pyridoxal 5'-phosphate</name>
        <dbReference type="ChEBI" id="CHEBI:597326"/>
    </cofactor>
</comment>
<organism evidence="8 9">
    <name type="scientific">Rossellomorea pakistanensis</name>
    <dbReference type="NCBI Taxonomy" id="992288"/>
    <lineage>
        <taxon>Bacteria</taxon>
        <taxon>Bacillati</taxon>
        <taxon>Bacillota</taxon>
        <taxon>Bacilli</taxon>
        <taxon>Bacillales</taxon>
        <taxon>Bacillaceae</taxon>
        <taxon>Rossellomorea</taxon>
    </lineage>
</organism>
<dbReference type="PROSITE" id="PS00105">
    <property type="entry name" value="AA_TRANSFER_CLASS_1"/>
    <property type="match status" value="1"/>
</dbReference>
<dbReference type="InterPro" id="IPR050596">
    <property type="entry name" value="AspAT/PAT-like"/>
</dbReference>
<evidence type="ECO:0000256" key="1">
    <source>
        <dbReference type="ARBA" id="ARBA00001933"/>
    </source>
</evidence>
<protein>
    <recommendedName>
        <fullName evidence="6">Aminotransferase</fullName>
        <ecNumber evidence="6">2.6.1.-</ecNumber>
    </recommendedName>
</protein>
<dbReference type="CDD" id="cd00609">
    <property type="entry name" value="AAT_like"/>
    <property type="match status" value="1"/>
</dbReference>
<dbReference type="InterPro" id="IPR015421">
    <property type="entry name" value="PyrdxlP-dep_Trfase_major"/>
</dbReference>
<proteinExistence type="inferred from homology"/>
<dbReference type="Gene3D" id="3.40.640.10">
    <property type="entry name" value="Type I PLP-dependent aspartate aminotransferase-like (Major domain)"/>
    <property type="match status" value="1"/>
</dbReference>
<dbReference type="RefSeq" id="WP_205174901.1">
    <property type="nucleotide sequence ID" value="NZ_JAFBDZ010000005.1"/>
</dbReference>
<reference evidence="8 9" key="1">
    <citation type="submission" date="2021-01" db="EMBL/GenBank/DDBJ databases">
        <title>Genomic Encyclopedia of Type Strains, Phase IV (KMG-IV): sequencing the most valuable type-strain genomes for metagenomic binning, comparative biology and taxonomic classification.</title>
        <authorList>
            <person name="Goeker M."/>
        </authorList>
    </citation>
    <scope>NUCLEOTIDE SEQUENCE [LARGE SCALE GENOMIC DNA]</scope>
    <source>
        <strain evidence="8 9">DSM 24834</strain>
    </source>
</reference>
<keyword evidence="3 6" id="KW-0032">Aminotransferase</keyword>
<evidence type="ECO:0000256" key="3">
    <source>
        <dbReference type="ARBA" id="ARBA00022576"/>
    </source>
</evidence>
<name>A0ABS2NIP9_9BACI</name>
<evidence type="ECO:0000256" key="6">
    <source>
        <dbReference type="RuleBase" id="RU000481"/>
    </source>
</evidence>
<dbReference type="InterPro" id="IPR004838">
    <property type="entry name" value="NHTrfase_class1_PyrdxlP-BS"/>
</dbReference>
<evidence type="ECO:0000313" key="8">
    <source>
        <dbReference type="EMBL" id="MBM7587739.1"/>
    </source>
</evidence>
<comment type="similarity">
    <text evidence="2 6">Belongs to the class-I pyridoxal-phosphate-dependent aminotransferase family.</text>
</comment>
<keyword evidence="4 6" id="KW-0808">Transferase</keyword>
<dbReference type="Gene3D" id="3.90.1150.10">
    <property type="entry name" value="Aspartate Aminotransferase, domain 1"/>
    <property type="match status" value="1"/>
</dbReference>
<dbReference type="PANTHER" id="PTHR46383:SF4">
    <property type="entry name" value="AMINOTRANSFERASE"/>
    <property type="match status" value="1"/>
</dbReference>
<dbReference type="NCBIfam" id="NF005817">
    <property type="entry name" value="PRK07683.1"/>
    <property type="match status" value="1"/>
</dbReference>
<keyword evidence="9" id="KW-1185">Reference proteome</keyword>
<gene>
    <name evidence="8" type="ORF">JOC86_004313</name>
</gene>
<comment type="caution">
    <text evidence="8">The sequence shown here is derived from an EMBL/GenBank/DDBJ whole genome shotgun (WGS) entry which is preliminary data.</text>
</comment>
<sequence length="388" mass="43215">MKEWLNPTVRQLQIPGIRHFSNLVSQFPHAINLTVGQPDFATPDHIKKAGCEAIKLNETTYTHNAGLLELRDAASVFMHKKYGINYNPENEILITSGASEGIDTAFRTILQQGDEVILPVPNYPGYEPIIRLCGAKPVLIDTTTNHFKLTVSMLEKAVTDKTKCLLLNFPNNPTGVVLQKEELEELASFLASKTIFILSDEIYSENTYEGEHTSFASLPGMREKTIVINGVSKSHSMTGWRIGFLFAPKEITEEAIKVHSYNTICASTISQHAALSALLKGSLDPALMNKQYLIRRDYMFNRLVKMGFEVVKPQGAFYMFPSIKHLNLASFDFAYRLLSEAGVAVVPGTAFSAEGEGYIRLSYASSLSQLEEGLNRLEKYVKSQHLVS</sequence>
<dbReference type="GO" id="GO:0008483">
    <property type="term" value="F:transaminase activity"/>
    <property type="evidence" value="ECO:0007669"/>
    <property type="project" value="UniProtKB-KW"/>
</dbReference>
<evidence type="ECO:0000256" key="4">
    <source>
        <dbReference type="ARBA" id="ARBA00022679"/>
    </source>
</evidence>
<dbReference type="InterPro" id="IPR004839">
    <property type="entry name" value="Aminotransferase_I/II_large"/>
</dbReference>
<accession>A0ABS2NIP9</accession>
<dbReference type="PANTHER" id="PTHR46383">
    <property type="entry name" value="ASPARTATE AMINOTRANSFERASE"/>
    <property type="match status" value="1"/>
</dbReference>
<evidence type="ECO:0000313" key="9">
    <source>
        <dbReference type="Proteomes" id="UP001646157"/>
    </source>
</evidence>
<dbReference type="SUPFAM" id="SSF53383">
    <property type="entry name" value="PLP-dependent transferases"/>
    <property type="match status" value="1"/>
</dbReference>